<dbReference type="SUPFAM" id="SSF52540">
    <property type="entry name" value="P-loop containing nucleoside triphosphate hydrolases"/>
    <property type="match status" value="1"/>
</dbReference>
<dbReference type="HAMAP" id="MF_00165">
    <property type="entry name" value="Thymidylate_kinase"/>
    <property type="match status" value="1"/>
</dbReference>
<dbReference type="NCBIfam" id="TIGR00041">
    <property type="entry name" value="DTMP_kinase"/>
    <property type="match status" value="1"/>
</dbReference>
<evidence type="ECO:0000256" key="11">
    <source>
        <dbReference type="ARBA" id="ARBA00057735"/>
    </source>
</evidence>
<comment type="function">
    <text evidence="11 12">Phosphorylation of dTMP to form dTDP in both de novo and salvage pathways of dTTP synthesis.</text>
</comment>
<dbReference type="Pfam" id="PF02223">
    <property type="entry name" value="Thymidylate_kin"/>
    <property type="match status" value="1"/>
</dbReference>
<evidence type="ECO:0000256" key="1">
    <source>
        <dbReference type="ARBA" id="ARBA00009776"/>
    </source>
</evidence>
<dbReference type="GO" id="GO:0004798">
    <property type="term" value="F:dTMP kinase activity"/>
    <property type="evidence" value="ECO:0007669"/>
    <property type="project" value="UniProtKB-UniRule"/>
</dbReference>
<dbReference type="InterPro" id="IPR027417">
    <property type="entry name" value="P-loop_NTPase"/>
</dbReference>
<evidence type="ECO:0000313" key="15">
    <source>
        <dbReference type="Proteomes" id="UP000673975"/>
    </source>
</evidence>
<dbReference type="PROSITE" id="PS01331">
    <property type="entry name" value="THYMIDYLATE_KINASE"/>
    <property type="match status" value="1"/>
</dbReference>
<keyword evidence="7 12" id="KW-0418">Kinase</keyword>
<dbReference type="Proteomes" id="UP000673975">
    <property type="component" value="Unassembled WGS sequence"/>
</dbReference>
<accession>A0A8J7RT12</accession>
<dbReference type="EMBL" id="JAFIDN010000004">
    <property type="protein sequence ID" value="MBP3192432.1"/>
    <property type="molecule type" value="Genomic_DNA"/>
</dbReference>
<keyword evidence="4 12" id="KW-0808">Transferase</keyword>
<gene>
    <name evidence="12 14" type="primary">tmk</name>
    <name evidence="14" type="ORF">NATSA_07140</name>
</gene>
<dbReference type="GO" id="GO:0005524">
    <property type="term" value="F:ATP binding"/>
    <property type="evidence" value="ECO:0007669"/>
    <property type="project" value="UniProtKB-UniRule"/>
</dbReference>
<keyword evidence="15" id="KW-1185">Reference proteome</keyword>
<evidence type="ECO:0000256" key="2">
    <source>
        <dbReference type="ARBA" id="ARBA00012980"/>
    </source>
</evidence>
<evidence type="ECO:0000256" key="8">
    <source>
        <dbReference type="ARBA" id="ARBA00022840"/>
    </source>
</evidence>
<comment type="similarity">
    <text evidence="1 12">Belongs to the thymidylate kinase family.</text>
</comment>
<dbReference type="EC" id="2.7.4.9" evidence="2 12"/>
<dbReference type="InterPro" id="IPR018094">
    <property type="entry name" value="Thymidylate_kinase"/>
</dbReference>
<dbReference type="GO" id="GO:0006235">
    <property type="term" value="P:dTTP biosynthetic process"/>
    <property type="evidence" value="ECO:0007669"/>
    <property type="project" value="UniProtKB-UniRule"/>
</dbReference>
<evidence type="ECO:0000256" key="10">
    <source>
        <dbReference type="ARBA" id="ARBA00048743"/>
    </source>
</evidence>
<evidence type="ECO:0000256" key="7">
    <source>
        <dbReference type="ARBA" id="ARBA00022777"/>
    </source>
</evidence>
<evidence type="ECO:0000256" key="12">
    <source>
        <dbReference type="HAMAP-Rule" id="MF_00165"/>
    </source>
</evidence>
<evidence type="ECO:0000259" key="13">
    <source>
        <dbReference type="Pfam" id="PF02223"/>
    </source>
</evidence>
<evidence type="ECO:0000256" key="6">
    <source>
        <dbReference type="ARBA" id="ARBA00022741"/>
    </source>
</evidence>
<dbReference type="InterPro" id="IPR039430">
    <property type="entry name" value="Thymidylate_kin-like_dom"/>
</dbReference>
<evidence type="ECO:0000313" key="14">
    <source>
        <dbReference type="EMBL" id="MBP3192432.1"/>
    </source>
</evidence>
<evidence type="ECO:0000256" key="5">
    <source>
        <dbReference type="ARBA" id="ARBA00022727"/>
    </source>
</evidence>
<keyword evidence="6 12" id="KW-0547">Nucleotide-binding</keyword>
<evidence type="ECO:0000256" key="9">
    <source>
        <dbReference type="ARBA" id="ARBA00029962"/>
    </source>
</evidence>
<dbReference type="FunFam" id="3.40.50.300:FF:000225">
    <property type="entry name" value="Thymidylate kinase"/>
    <property type="match status" value="1"/>
</dbReference>
<reference evidence="14" key="1">
    <citation type="submission" date="2021-02" db="EMBL/GenBank/DDBJ databases">
        <title>Natronogracilivirga saccharolytica gen. nov. sp. nov. a new anaerobic, haloalkiliphilic carbohydrate-fermenting bacterium from soda lake and proposing of Cyclonatronumiaceae fam. nov. in the phylum Balneolaeota.</title>
        <authorList>
            <person name="Zhilina T.N."/>
            <person name="Sorokin D.Y."/>
            <person name="Zavarzina D.G."/>
            <person name="Toshchakov S.V."/>
            <person name="Kublanov I.V."/>
        </authorList>
    </citation>
    <scope>NUCLEOTIDE SEQUENCE</scope>
    <source>
        <strain evidence="14">Z-1702</strain>
    </source>
</reference>
<dbReference type="Gene3D" id="3.40.50.300">
    <property type="entry name" value="P-loop containing nucleotide triphosphate hydrolases"/>
    <property type="match status" value="1"/>
</dbReference>
<dbReference type="GO" id="GO:0006233">
    <property type="term" value="P:dTDP biosynthetic process"/>
    <property type="evidence" value="ECO:0007669"/>
    <property type="project" value="InterPro"/>
</dbReference>
<dbReference type="GO" id="GO:0006227">
    <property type="term" value="P:dUDP biosynthetic process"/>
    <property type="evidence" value="ECO:0007669"/>
    <property type="project" value="TreeGrafter"/>
</dbReference>
<comment type="caution">
    <text evidence="14">The sequence shown here is derived from an EMBL/GenBank/DDBJ whole genome shotgun (WGS) entry which is preliminary data.</text>
</comment>
<evidence type="ECO:0000256" key="3">
    <source>
        <dbReference type="ARBA" id="ARBA00017144"/>
    </source>
</evidence>
<keyword evidence="8 12" id="KW-0067">ATP-binding</keyword>
<sequence length="204" mass="23279">MLISFEGIDGSGKSTNIRNLCQYLEEKGYDVQVFREPGGTVLSEQIREILLNSDEDIHPIAESLLFSAARAQLVATRIRPALAEGTIVIVDRFFDSTTAYQGYGREVIPVWQIDQLNDLATQQLEPDITFYLRLPPEEAQRRRAREGSEDRLERSGEKFFERVSKGFDQLAAEKERIITLDSTQPVEILTEQIVSHLRPKLDRL</sequence>
<dbReference type="PANTHER" id="PTHR10344:SF4">
    <property type="entry name" value="UMP-CMP KINASE 2, MITOCHONDRIAL"/>
    <property type="match status" value="1"/>
</dbReference>
<keyword evidence="5 12" id="KW-0545">Nucleotide biosynthesis</keyword>
<organism evidence="14 15">
    <name type="scientific">Natronogracilivirga saccharolytica</name>
    <dbReference type="NCBI Taxonomy" id="2812953"/>
    <lineage>
        <taxon>Bacteria</taxon>
        <taxon>Pseudomonadati</taxon>
        <taxon>Balneolota</taxon>
        <taxon>Balneolia</taxon>
        <taxon>Balneolales</taxon>
        <taxon>Cyclonatronaceae</taxon>
        <taxon>Natronogracilivirga</taxon>
    </lineage>
</organism>
<comment type="catalytic activity">
    <reaction evidence="10 12">
        <text>dTMP + ATP = dTDP + ADP</text>
        <dbReference type="Rhea" id="RHEA:13517"/>
        <dbReference type="ChEBI" id="CHEBI:30616"/>
        <dbReference type="ChEBI" id="CHEBI:58369"/>
        <dbReference type="ChEBI" id="CHEBI:63528"/>
        <dbReference type="ChEBI" id="CHEBI:456216"/>
        <dbReference type="EC" id="2.7.4.9"/>
    </reaction>
</comment>
<dbReference type="AlphaFoldDB" id="A0A8J7RT12"/>
<dbReference type="GO" id="GO:0005829">
    <property type="term" value="C:cytosol"/>
    <property type="evidence" value="ECO:0007669"/>
    <property type="project" value="TreeGrafter"/>
</dbReference>
<dbReference type="PANTHER" id="PTHR10344">
    <property type="entry name" value="THYMIDYLATE KINASE"/>
    <property type="match status" value="1"/>
</dbReference>
<dbReference type="InterPro" id="IPR018095">
    <property type="entry name" value="Thymidylate_kin_CS"/>
</dbReference>
<name>A0A8J7RT12_9BACT</name>
<dbReference type="CDD" id="cd01672">
    <property type="entry name" value="TMPK"/>
    <property type="match status" value="1"/>
</dbReference>
<feature type="binding site" evidence="12">
    <location>
        <begin position="7"/>
        <end position="14"/>
    </location>
    <ligand>
        <name>ATP</name>
        <dbReference type="ChEBI" id="CHEBI:30616"/>
    </ligand>
</feature>
<feature type="domain" description="Thymidylate kinase-like" evidence="13">
    <location>
        <begin position="5"/>
        <end position="193"/>
    </location>
</feature>
<protein>
    <recommendedName>
        <fullName evidence="3 12">Thymidylate kinase</fullName>
        <ecNumber evidence="2 12">2.7.4.9</ecNumber>
    </recommendedName>
    <alternativeName>
        <fullName evidence="9 12">dTMP kinase</fullName>
    </alternativeName>
</protein>
<dbReference type="RefSeq" id="WP_210511332.1">
    <property type="nucleotide sequence ID" value="NZ_JAFIDN010000004.1"/>
</dbReference>
<evidence type="ECO:0000256" key="4">
    <source>
        <dbReference type="ARBA" id="ARBA00022679"/>
    </source>
</evidence>
<proteinExistence type="inferred from homology"/>